<dbReference type="Proteomes" id="UP000277580">
    <property type="component" value="Unassembled WGS sequence"/>
</dbReference>
<name>A0A3N4KCA1_9PEZI</name>
<keyword evidence="2" id="KW-1185">Reference proteome</keyword>
<evidence type="ECO:0000313" key="2">
    <source>
        <dbReference type="Proteomes" id="UP000277580"/>
    </source>
</evidence>
<sequence>MSKSKSVAPIEETDTQIKAEDYDEYTYAEGSHCRHVVPLTTTPEPETYVISKDSPKAGRSNTPKSELRKAKLALLRSNRINKSYSILANRNVELKVDIELLCEELARSEKCVKDIIQHLCYAQEKWIMYHKLYVKEQAINNHPGCPDYSYLADKEE</sequence>
<proteinExistence type="predicted"/>
<protein>
    <submittedName>
        <fullName evidence="1">Uncharacterized protein</fullName>
    </submittedName>
</protein>
<accession>A0A3N4KCA1</accession>
<dbReference type="OrthoDB" id="10356876at2759"/>
<organism evidence="1 2">
    <name type="scientific">Morchella conica CCBAS932</name>
    <dbReference type="NCBI Taxonomy" id="1392247"/>
    <lineage>
        <taxon>Eukaryota</taxon>
        <taxon>Fungi</taxon>
        <taxon>Dikarya</taxon>
        <taxon>Ascomycota</taxon>
        <taxon>Pezizomycotina</taxon>
        <taxon>Pezizomycetes</taxon>
        <taxon>Pezizales</taxon>
        <taxon>Morchellaceae</taxon>
        <taxon>Morchella</taxon>
    </lineage>
</organism>
<gene>
    <name evidence="1" type="ORF">P167DRAFT_578608</name>
</gene>
<dbReference type="AlphaFoldDB" id="A0A3N4KCA1"/>
<dbReference type="EMBL" id="ML119168">
    <property type="protein sequence ID" value="RPB08127.1"/>
    <property type="molecule type" value="Genomic_DNA"/>
</dbReference>
<dbReference type="InParanoid" id="A0A3N4KCA1"/>
<evidence type="ECO:0000313" key="1">
    <source>
        <dbReference type="EMBL" id="RPB08127.1"/>
    </source>
</evidence>
<reference evidence="1 2" key="1">
    <citation type="journal article" date="2018" name="Nat. Ecol. Evol.">
        <title>Pezizomycetes genomes reveal the molecular basis of ectomycorrhizal truffle lifestyle.</title>
        <authorList>
            <person name="Murat C."/>
            <person name="Payen T."/>
            <person name="Noel B."/>
            <person name="Kuo A."/>
            <person name="Morin E."/>
            <person name="Chen J."/>
            <person name="Kohler A."/>
            <person name="Krizsan K."/>
            <person name="Balestrini R."/>
            <person name="Da Silva C."/>
            <person name="Montanini B."/>
            <person name="Hainaut M."/>
            <person name="Levati E."/>
            <person name="Barry K.W."/>
            <person name="Belfiori B."/>
            <person name="Cichocki N."/>
            <person name="Clum A."/>
            <person name="Dockter R.B."/>
            <person name="Fauchery L."/>
            <person name="Guy J."/>
            <person name="Iotti M."/>
            <person name="Le Tacon F."/>
            <person name="Lindquist E.A."/>
            <person name="Lipzen A."/>
            <person name="Malagnac F."/>
            <person name="Mello A."/>
            <person name="Molinier V."/>
            <person name="Miyauchi S."/>
            <person name="Poulain J."/>
            <person name="Riccioni C."/>
            <person name="Rubini A."/>
            <person name="Sitrit Y."/>
            <person name="Splivallo R."/>
            <person name="Traeger S."/>
            <person name="Wang M."/>
            <person name="Zifcakova L."/>
            <person name="Wipf D."/>
            <person name="Zambonelli A."/>
            <person name="Paolocci F."/>
            <person name="Nowrousian M."/>
            <person name="Ottonello S."/>
            <person name="Baldrian P."/>
            <person name="Spatafora J.W."/>
            <person name="Henrissat B."/>
            <person name="Nagy L.G."/>
            <person name="Aury J.M."/>
            <person name="Wincker P."/>
            <person name="Grigoriev I.V."/>
            <person name="Bonfante P."/>
            <person name="Martin F.M."/>
        </authorList>
    </citation>
    <scope>NUCLEOTIDE SEQUENCE [LARGE SCALE GENOMIC DNA]</scope>
    <source>
        <strain evidence="1 2">CCBAS932</strain>
    </source>
</reference>